<sequence length="101" mass="11334">MLSSYPFVAIHLEGQTTIARLPPTWTNLAPSWEEDIEILVSSAKISSNTISMMNRVRRNSRWQDADTIGYVSITMHDRIAAHDTEGKFDETDPVETAKPTA</sequence>
<organism evidence="2 3">
    <name type="scientific">Phytophthora infestans</name>
    <name type="common">Potato late blight agent</name>
    <name type="synonym">Botrytis infestans</name>
    <dbReference type="NCBI Taxonomy" id="4787"/>
    <lineage>
        <taxon>Eukaryota</taxon>
        <taxon>Sar</taxon>
        <taxon>Stramenopiles</taxon>
        <taxon>Oomycota</taxon>
        <taxon>Peronosporomycetes</taxon>
        <taxon>Peronosporales</taxon>
        <taxon>Peronosporaceae</taxon>
        <taxon>Phytophthora</taxon>
    </lineage>
</organism>
<dbReference type="InterPro" id="IPR035892">
    <property type="entry name" value="C2_domain_sf"/>
</dbReference>
<dbReference type="Proteomes" id="UP000704712">
    <property type="component" value="Unassembled WGS sequence"/>
</dbReference>
<dbReference type="Gene3D" id="2.60.40.150">
    <property type="entry name" value="C2 domain"/>
    <property type="match status" value="1"/>
</dbReference>
<evidence type="ECO:0000256" key="1">
    <source>
        <dbReference type="SAM" id="MobiDB-lite"/>
    </source>
</evidence>
<evidence type="ECO:0000313" key="3">
    <source>
        <dbReference type="Proteomes" id="UP000704712"/>
    </source>
</evidence>
<proteinExistence type="predicted"/>
<reference evidence="2" key="1">
    <citation type="submission" date="2020-03" db="EMBL/GenBank/DDBJ databases">
        <title>Hybrid Assembly of Korean Phytophthora infestans isolates.</title>
        <authorList>
            <person name="Prokchorchik M."/>
            <person name="Lee Y."/>
            <person name="Seo J."/>
            <person name="Cho J.-H."/>
            <person name="Park Y.-E."/>
            <person name="Jang D.-C."/>
            <person name="Im J.-S."/>
            <person name="Choi J.-G."/>
            <person name="Park H.-J."/>
            <person name="Lee G.-B."/>
            <person name="Lee Y.-G."/>
            <person name="Hong S.-Y."/>
            <person name="Cho K."/>
            <person name="Sohn K.H."/>
        </authorList>
    </citation>
    <scope>NUCLEOTIDE SEQUENCE</scope>
    <source>
        <strain evidence="2">KR_2_A2</strain>
    </source>
</reference>
<evidence type="ECO:0000313" key="2">
    <source>
        <dbReference type="EMBL" id="KAF4143738.1"/>
    </source>
</evidence>
<gene>
    <name evidence="2" type="ORF">GN958_ATG07071</name>
</gene>
<dbReference type="EMBL" id="JAACNO010000977">
    <property type="protein sequence ID" value="KAF4143738.1"/>
    <property type="molecule type" value="Genomic_DNA"/>
</dbReference>
<accession>A0A8S9V028</accession>
<protein>
    <recommendedName>
        <fullName evidence="4">C2 domain-containing protein</fullName>
    </recommendedName>
</protein>
<name>A0A8S9V028_PHYIN</name>
<comment type="caution">
    <text evidence="2">The sequence shown here is derived from an EMBL/GenBank/DDBJ whole genome shotgun (WGS) entry which is preliminary data.</text>
</comment>
<dbReference type="AlphaFoldDB" id="A0A8S9V028"/>
<feature type="region of interest" description="Disordered" evidence="1">
    <location>
        <begin position="82"/>
        <end position="101"/>
    </location>
</feature>
<evidence type="ECO:0008006" key="4">
    <source>
        <dbReference type="Google" id="ProtNLM"/>
    </source>
</evidence>